<evidence type="ECO:0000256" key="1">
    <source>
        <dbReference type="ARBA" id="ARBA00004141"/>
    </source>
</evidence>
<dbReference type="Proteomes" id="UP000594260">
    <property type="component" value="Unplaced"/>
</dbReference>
<evidence type="ECO:0000256" key="6">
    <source>
        <dbReference type="RuleBase" id="RU365102"/>
    </source>
</evidence>
<dbReference type="PANTHER" id="PTHR12608:SF1">
    <property type="entry name" value="TRANSMEMBRANE PROTEIN 165"/>
    <property type="match status" value="1"/>
</dbReference>
<keyword evidence="4 6" id="KW-1133">Transmembrane helix</keyword>
<sequence>MLLTRIIKAFSKMAWIIVATLTVVAAFLAPTTAEQLPKSIQEFEKKMQQDKVVSAVETHDVAPAPFLSLGGETAVAAEYPGVPNFWHGFVSSLSVIVVSEIGDKTFFIAAIMSMRHRRVIVFAGAISALIIMTVLSALMGSLTQVIPREYTHYCSIVLFIFFGVKMLYEASRMSDDEGKEEFEEVEKTLNQKEMETSADVESGVASTMQDRLYAVLSRVFWQALTLTFVAEWGDRSQLATIILAARENVWAVNIGAILGHSFCTCLAVLAGSAVAKRVSVKTVAFVGGVVFLLFAASAYLIGLDSKEVTL</sequence>
<name>A0A7M7J0G5_VARDE</name>
<dbReference type="KEGG" id="vde:111243565"/>
<keyword evidence="5 6" id="KW-0472">Membrane</keyword>
<dbReference type="RefSeq" id="XP_022645094.1">
    <property type="nucleotide sequence ID" value="XM_022789359.1"/>
</dbReference>
<keyword evidence="3 6" id="KW-0812">Transmembrane</keyword>
<dbReference type="AlphaFoldDB" id="A0A7M7J0G5"/>
<accession>A0A7M7J0G5</accession>
<dbReference type="GO" id="GO:0032472">
    <property type="term" value="P:Golgi calcium ion transport"/>
    <property type="evidence" value="ECO:0007669"/>
    <property type="project" value="TreeGrafter"/>
</dbReference>
<dbReference type="InParanoid" id="A0A7M7J0G5"/>
<dbReference type="RefSeq" id="XP_022645095.1">
    <property type="nucleotide sequence ID" value="XM_022789360.1"/>
</dbReference>
<dbReference type="InterPro" id="IPR049555">
    <property type="entry name" value="GDT1-like_CS"/>
</dbReference>
<dbReference type="GO" id="GO:0032468">
    <property type="term" value="P:Golgi calcium ion homeostasis"/>
    <property type="evidence" value="ECO:0007669"/>
    <property type="project" value="TreeGrafter"/>
</dbReference>
<dbReference type="Pfam" id="PF01169">
    <property type="entry name" value="GDT1"/>
    <property type="match status" value="2"/>
</dbReference>
<dbReference type="EnsemblMetazoa" id="XM_022789359">
    <property type="protein sequence ID" value="XP_022645094"/>
    <property type="gene ID" value="LOC111243565"/>
</dbReference>
<evidence type="ECO:0000256" key="4">
    <source>
        <dbReference type="ARBA" id="ARBA00022989"/>
    </source>
</evidence>
<dbReference type="GO" id="GO:0016020">
    <property type="term" value="C:membrane"/>
    <property type="evidence" value="ECO:0007669"/>
    <property type="project" value="UniProtKB-SubCell"/>
</dbReference>
<protein>
    <recommendedName>
        <fullName evidence="6">GDT1 family protein</fullName>
    </recommendedName>
</protein>
<comment type="subcellular location">
    <subcellularLocation>
        <location evidence="1 6">Membrane</location>
        <topology evidence="1 6">Multi-pass membrane protein</topology>
    </subcellularLocation>
</comment>
<dbReference type="GeneID" id="111243565"/>
<dbReference type="PROSITE" id="PS01214">
    <property type="entry name" value="UPF0016"/>
    <property type="match status" value="1"/>
</dbReference>
<evidence type="ECO:0000313" key="7">
    <source>
        <dbReference type="EnsemblMetazoa" id="XP_022645095"/>
    </source>
</evidence>
<evidence type="ECO:0000256" key="3">
    <source>
        <dbReference type="ARBA" id="ARBA00022692"/>
    </source>
</evidence>
<dbReference type="OMA" id="ILGHAIC"/>
<dbReference type="GO" id="GO:0015085">
    <property type="term" value="F:calcium ion transmembrane transporter activity"/>
    <property type="evidence" value="ECO:0007669"/>
    <property type="project" value="TreeGrafter"/>
</dbReference>
<reference evidence="7" key="1">
    <citation type="submission" date="2021-01" db="UniProtKB">
        <authorList>
            <consortium name="EnsemblMetazoa"/>
        </authorList>
    </citation>
    <scope>IDENTIFICATION</scope>
</reference>
<feature type="transmembrane region" description="Helical" evidence="6">
    <location>
        <begin position="250"/>
        <end position="270"/>
    </location>
</feature>
<comment type="similarity">
    <text evidence="2 6">Belongs to the GDT1 family.</text>
</comment>
<dbReference type="GO" id="GO:0005384">
    <property type="term" value="F:manganese ion transmembrane transporter activity"/>
    <property type="evidence" value="ECO:0007669"/>
    <property type="project" value="TreeGrafter"/>
</dbReference>
<feature type="transmembrane region" description="Helical" evidence="6">
    <location>
        <begin position="85"/>
        <end position="107"/>
    </location>
</feature>
<feature type="transmembrane region" description="Helical" evidence="6">
    <location>
        <begin position="150"/>
        <end position="168"/>
    </location>
</feature>
<evidence type="ECO:0000256" key="5">
    <source>
        <dbReference type="ARBA" id="ARBA00023136"/>
    </source>
</evidence>
<dbReference type="FunCoup" id="A0A7M7J0G5">
    <property type="interactions" value="1536"/>
</dbReference>
<dbReference type="PANTHER" id="PTHR12608">
    <property type="entry name" value="TRANSMEMBRANE PROTEIN HTP-1 RELATED"/>
    <property type="match status" value="1"/>
</dbReference>
<dbReference type="InterPro" id="IPR001727">
    <property type="entry name" value="GDT1-like"/>
</dbReference>
<proteinExistence type="inferred from homology"/>
<evidence type="ECO:0000313" key="8">
    <source>
        <dbReference type="Proteomes" id="UP000594260"/>
    </source>
</evidence>
<dbReference type="GO" id="GO:0005794">
    <property type="term" value="C:Golgi apparatus"/>
    <property type="evidence" value="ECO:0007669"/>
    <property type="project" value="TreeGrafter"/>
</dbReference>
<keyword evidence="8" id="KW-1185">Reference proteome</keyword>
<evidence type="ECO:0000256" key="2">
    <source>
        <dbReference type="ARBA" id="ARBA00009190"/>
    </source>
</evidence>
<organism evidence="7 8">
    <name type="scientific">Varroa destructor</name>
    <name type="common">Honeybee mite</name>
    <dbReference type="NCBI Taxonomy" id="109461"/>
    <lineage>
        <taxon>Eukaryota</taxon>
        <taxon>Metazoa</taxon>
        <taxon>Ecdysozoa</taxon>
        <taxon>Arthropoda</taxon>
        <taxon>Chelicerata</taxon>
        <taxon>Arachnida</taxon>
        <taxon>Acari</taxon>
        <taxon>Parasitiformes</taxon>
        <taxon>Mesostigmata</taxon>
        <taxon>Gamasina</taxon>
        <taxon>Dermanyssoidea</taxon>
        <taxon>Varroidae</taxon>
        <taxon>Varroa</taxon>
    </lineage>
</organism>
<feature type="transmembrane region" description="Helical" evidence="6">
    <location>
        <begin position="282"/>
        <end position="301"/>
    </location>
</feature>
<dbReference type="EnsemblMetazoa" id="XM_022789360">
    <property type="protein sequence ID" value="XP_022645095"/>
    <property type="gene ID" value="LOC111243565"/>
</dbReference>
<feature type="transmembrane region" description="Helical" evidence="6">
    <location>
        <begin position="119"/>
        <end position="138"/>
    </location>
</feature>
<dbReference type="OrthoDB" id="442680at2759"/>